<organism evidence="3 4">
    <name type="scientific">Pallidibacillus pasinlerensis</name>
    <dbReference type="NCBI Taxonomy" id="2703818"/>
    <lineage>
        <taxon>Bacteria</taxon>
        <taxon>Bacillati</taxon>
        <taxon>Bacillota</taxon>
        <taxon>Bacilli</taxon>
        <taxon>Bacillales</taxon>
        <taxon>Bacillaceae</taxon>
        <taxon>Pallidibacillus</taxon>
    </lineage>
</organism>
<dbReference type="RefSeq" id="WP_161919032.1">
    <property type="nucleotide sequence ID" value="NZ_JAACYS010000001.1"/>
</dbReference>
<dbReference type="PANTHER" id="PTHR37313:SF2">
    <property type="entry name" value="UPF0749 PROTEIN YLXX"/>
    <property type="match status" value="1"/>
</dbReference>
<evidence type="ECO:0000313" key="3">
    <source>
        <dbReference type="EMBL" id="NCU16196.1"/>
    </source>
</evidence>
<reference evidence="3 4" key="1">
    <citation type="submission" date="2020-01" db="EMBL/GenBank/DDBJ databases">
        <title>A novel Bacillus sp. from Pasinler.</title>
        <authorList>
            <person name="Adiguzel A."/>
            <person name="Ay H."/>
            <person name="Baltaci M.O."/>
        </authorList>
    </citation>
    <scope>NUCLEOTIDE SEQUENCE [LARGE SCALE GENOMIC DNA]</scope>
    <source>
        <strain evidence="3 4">P1</strain>
    </source>
</reference>
<keyword evidence="2" id="KW-0175">Coiled coil</keyword>
<protein>
    <submittedName>
        <fullName evidence="3">DUF881 domain-containing protein</fullName>
    </submittedName>
</protein>
<comment type="similarity">
    <text evidence="1">Belongs to the UPF0749 family.</text>
</comment>
<dbReference type="Pfam" id="PF05949">
    <property type="entry name" value="DUF881"/>
    <property type="match status" value="1"/>
</dbReference>
<dbReference type="InterPro" id="IPR010273">
    <property type="entry name" value="DUF881"/>
</dbReference>
<gene>
    <name evidence="3" type="ORF">GW534_00205</name>
</gene>
<dbReference type="Gene3D" id="3.30.70.1880">
    <property type="entry name" value="Protein of unknown function DUF881"/>
    <property type="match status" value="1"/>
</dbReference>
<keyword evidence="4" id="KW-1185">Reference proteome</keyword>
<sequence>MKLKKNRIVFALVFLVLGFMISYSYQLTKNNANQVTINDREWERNIQLRNQLNDLEEKNTRLQEELFEKQKTLFELEESIVEDEKLLAHLAEEVEELRMVLGKVAVQGEGIEVTLDDGTFDPKAGDINSFLVHEHHVLNVVNELYISGAEAIAINGKRLTSNSYIECTGPVITVDGEQFPAPFVISAIGDADTLVKAINIQGGVKDQLVNDNIVFKLEKKDKIVMKTILGKNDS</sequence>
<dbReference type="EMBL" id="JAACYS010000001">
    <property type="protein sequence ID" value="NCU16196.1"/>
    <property type="molecule type" value="Genomic_DNA"/>
</dbReference>
<evidence type="ECO:0000256" key="2">
    <source>
        <dbReference type="SAM" id="Coils"/>
    </source>
</evidence>
<dbReference type="PANTHER" id="PTHR37313">
    <property type="entry name" value="UPF0749 PROTEIN RV1825"/>
    <property type="match status" value="1"/>
</dbReference>
<evidence type="ECO:0000256" key="1">
    <source>
        <dbReference type="ARBA" id="ARBA00009108"/>
    </source>
</evidence>
<feature type="coiled-coil region" evidence="2">
    <location>
        <begin position="38"/>
        <end position="79"/>
    </location>
</feature>
<comment type="caution">
    <text evidence="3">The sequence shown here is derived from an EMBL/GenBank/DDBJ whole genome shotgun (WGS) entry which is preliminary data.</text>
</comment>
<name>A0ABW9ZYP1_9BACI</name>
<dbReference type="Proteomes" id="UP000743899">
    <property type="component" value="Unassembled WGS sequence"/>
</dbReference>
<evidence type="ECO:0000313" key="4">
    <source>
        <dbReference type="Proteomes" id="UP000743899"/>
    </source>
</evidence>
<accession>A0ABW9ZYP1</accession>
<proteinExistence type="inferred from homology"/>